<feature type="domain" description="HTH cro/C1-type" evidence="2">
    <location>
        <begin position="10"/>
        <end position="57"/>
    </location>
</feature>
<evidence type="ECO:0000313" key="3">
    <source>
        <dbReference type="EMBL" id="BBE20632.1"/>
    </source>
</evidence>
<dbReference type="KEGG" id="anf:AQPE_4826"/>
<keyword evidence="4" id="KW-1185">Reference proteome</keyword>
<evidence type="ECO:0000259" key="2">
    <source>
        <dbReference type="Pfam" id="PF13443"/>
    </source>
</evidence>
<proteinExistence type="predicted"/>
<dbReference type="InterPro" id="IPR001387">
    <property type="entry name" value="Cro/C1-type_HTH"/>
</dbReference>
<sequence>MEQLPILSMIKREMARKRINATDLSRGLNMNHSSVAGMLKRPTLQVQRLAELSEFLQYNFFREIAAELPYPEPDCAKEMDRTEVDVLQTRIKELEMEVGILRQTLKDLVSR</sequence>
<reference evidence="3" key="1">
    <citation type="journal article" date="2020" name="Int. J. Syst. Evol. Microbiol.">
        <title>Aquipluma nitroreducens gen. nov. sp. nov., a novel facultatively anaerobic bacterium isolated from a freshwater lake.</title>
        <authorList>
            <person name="Watanabe M."/>
            <person name="Kojima H."/>
            <person name="Fukui M."/>
        </authorList>
    </citation>
    <scope>NUCLEOTIDE SEQUENCE</scope>
    <source>
        <strain evidence="3">MeG22</strain>
    </source>
</reference>
<organism evidence="3 4">
    <name type="scientific">Aquipluma nitroreducens</name>
    <dbReference type="NCBI Taxonomy" id="2010828"/>
    <lineage>
        <taxon>Bacteria</taxon>
        <taxon>Pseudomonadati</taxon>
        <taxon>Bacteroidota</taxon>
        <taxon>Bacteroidia</taxon>
        <taxon>Marinilabiliales</taxon>
        <taxon>Prolixibacteraceae</taxon>
        <taxon>Aquipluma</taxon>
    </lineage>
</organism>
<dbReference type="AlphaFoldDB" id="A0A5K7SG76"/>
<gene>
    <name evidence="3" type="ORF">AQPE_4826</name>
</gene>
<protein>
    <recommendedName>
        <fullName evidence="2">HTH cro/C1-type domain-containing protein</fullName>
    </recommendedName>
</protein>
<accession>A0A5K7SG76</accession>
<keyword evidence="1" id="KW-0175">Coiled coil</keyword>
<evidence type="ECO:0000313" key="4">
    <source>
        <dbReference type="Proteomes" id="UP001193389"/>
    </source>
</evidence>
<dbReference type="EMBL" id="AP018694">
    <property type="protein sequence ID" value="BBE20632.1"/>
    <property type="molecule type" value="Genomic_DNA"/>
</dbReference>
<evidence type="ECO:0000256" key="1">
    <source>
        <dbReference type="SAM" id="Coils"/>
    </source>
</evidence>
<dbReference type="Pfam" id="PF13443">
    <property type="entry name" value="HTH_26"/>
    <property type="match status" value="1"/>
</dbReference>
<dbReference type="Proteomes" id="UP001193389">
    <property type="component" value="Chromosome"/>
</dbReference>
<feature type="coiled-coil region" evidence="1">
    <location>
        <begin position="77"/>
        <end position="111"/>
    </location>
</feature>
<name>A0A5K7SG76_9BACT</name>